<proteinExistence type="predicted"/>
<keyword evidence="2" id="KW-1185">Reference proteome</keyword>
<name>A0A222ZR16_9CAUD</name>
<reference evidence="1 2" key="1">
    <citation type="submission" date="2017-05" db="EMBL/GenBank/DDBJ databases">
        <authorList>
            <person name="Gomez-Rosado J.O."/>
            <person name="Gonzalez-Garcia E.M."/>
            <person name="Gonzalez-Leon M.A."/>
            <person name="Gonzalez-Rodriguez J."/>
            <person name="Gonzalez-Santos L.I."/>
            <person name="Goveo-Rivera I.A."/>
            <person name="Gutierrez-Silva J.C."/>
            <person name="Issa-Mahmud S."/>
            <person name="Lopez-Llera J.N."/>
            <person name="Marrero-Visalden G."/>
            <person name="Muyet-Blasini E."/>
            <person name="Ortiz-Torres X.D."/>
            <person name="Palacios-Vallejo J.G."/>
            <person name="Pichardo-Gonzalez P.A."/>
            <person name="Pou-Acosta P.M."/>
            <person name="Velez-Velazquez R.M."/>
            <person name="Fernandez-Martinez M."/>
            <person name="Maldonado-Vazquez N."/>
            <person name="Rubin M."/>
            <person name="Vazquez E."/>
            <person name="Stoner T.H."/>
            <person name="Garlena R.A."/>
            <person name="Russell D.A."/>
            <person name="Pope W.H."/>
            <person name="Jacobs-Sera D."/>
            <person name="Hatfull G.F."/>
        </authorList>
    </citation>
    <scope>NUCLEOTIDE SEQUENCE [LARGE SCALE GENOMIC DNA]</scope>
</reference>
<sequence length="125" mass="13355">MLASLDDVKAALRALGSHELAESLPPQDDLITEASDLVIGYLWPSTIPTPTPGPITRVVAAMAAAALTRPREILPETQTLSADGFGVTFADGGHTPRPHLTRDLKARLRPWHSGMSSVAMGSERY</sequence>
<dbReference type="Proteomes" id="UP000226328">
    <property type="component" value="Segment"/>
</dbReference>
<accession>A0A222ZR16</accession>
<protein>
    <submittedName>
        <fullName evidence="1">Head-to-tail adaptor</fullName>
    </submittedName>
</protein>
<gene>
    <name evidence="1" type="primary">14</name>
    <name evidence="1" type="ORF">SEA_LASTHOPE_14</name>
</gene>
<dbReference type="EMBL" id="MF140416">
    <property type="protein sequence ID" value="ASR87183.1"/>
    <property type="molecule type" value="Genomic_DNA"/>
</dbReference>
<dbReference type="GeneID" id="60324677"/>
<evidence type="ECO:0000313" key="2">
    <source>
        <dbReference type="Proteomes" id="UP000226328"/>
    </source>
</evidence>
<dbReference type="KEGG" id="vg:60324677"/>
<evidence type="ECO:0000313" key="1">
    <source>
        <dbReference type="EMBL" id="ASR87183.1"/>
    </source>
</evidence>
<organism evidence="1 2">
    <name type="scientific">Mycobacterium phage LastHope</name>
    <dbReference type="NCBI Taxonomy" id="2015886"/>
    <lineage>
        <taxon>Viruses</taxon>
        <taxon>Duplodnaviria</taxon>
        <taxon>Heunggongvirae</taxon>
        <taxon>Uroviricota</taxon>
        <taxon>Caudoviricetes</taxon>
        <taxon>Weiservirinae</taxon>
        <taxon>Anayavirus</taxon>
        <taxon>Anayavirus lasthope</taxon>
    </lineage>
</organism>
<dbReference type="RefSeq" id="YP_009953208.1">
    <property type="nucleotide sequence ID" value="NC_051620.1"/>
</dbReference>